<sequence length="243" mass="26922">MEKDVKQKKIEGSSDTKSRSISNGMEAKIYNQKGEEAGKINLPAKVFAVKWRADLVHQVAEGMKSNKRAGTADTKGRGEVRGGGKKPWRQKGSGRARHGSSRSPLWVGGGVTHGPLAEKNYKRKISKKMRAQALFSVLSKKMKDGEIIFIDTLTTADIKTQNALKVMQSLAKASGLKPLANSKKSRVLTALFERNEKAEKSFRNLPQLEIVFLKNLNPLDVLNHQYLLIENPVEAVKFLEARG</sequence>
<feature type="compositionally biased region" description="Basic residues" evidence="6">
    <location>
        <begin position="83"/>
        <end position="100"/>
    </location>
</feature>
<dbReference type="Proteomes" id="UP000034452">
    <property type="component" value="Unassembled WGS sequence"/>
</dbReference>
<evidence type="ECO:0000313" key="7">
    <source>
        <dbReference type="EMBL" id="KKR70209.1"/>
    </source>
</evidence>
<keyword evidence="5" id="KW-0699">rRNA-binding</keyword>
<evidence type="ECO:0000256" key="2">
    <source>
        <dbReference type="ARBA" id="ARBA00022980"/>
    </source>
</evidence>
<evidence type="ECO:0000256" key="5">
    <source>
        <dbReference type="HAMAP-Rule" id="MF_01328"/>
    </source>
</evidence>
<keyword evidence="5" id="KW-0694">RNA-binding</keyword>
<dbReference type="Gene3D" id="3.40.1370.10">
    <property type="match status" value="1"/>
</dbReference>
<organism evidence="7 8">
    <name type="scientific">Candidatus Nomurabacteria bacterium GW2011_GWB1_40_7</name>
    <dbReference type="NCBI Taxonomy" id="1618744"/>
    <lineage>
        <taxon>Bacteria</taxon>
        <taxon>Candidatus Nomuraibacteriota</taxon>
    </lineage>
</organism>
<dbReference type="SUPFAM" id="SSF52166">
    <property type="entry name" value="Ribosomal protein L4"/>
    <property type="match status" value="1"/>
</dbReference>
<keyword evidence="3 5" id="KW-0687">Ribonucleoprotein</keyword>
<reference evidence="7 8" key="1">
    <citation type="journal article" date="2015" name="Nature">
        <title>rRNA introns, odd ribosomes, and small enigmatic genomes across a large radiation of phyla.</title>
        <authorList>
            <person name="Brown C.T."/>
            <person name="Hug L.A."/>
            <person name="Thomas B.C."/>
            <person name="Sharon I."/>
            <person name="Castelle C.J."/>
            <person name="Singh A."/>
            <person name="Wilkins M.J."/>
            <person name="Williams K.H."/>
            <person name="Banfield J.F."/>
        </authorList>
    </citation>
    <scope>NUCLEOTIDE SEQUENCE [LARGE SCALE GENOMIC DNA]</scope>
</reference>
<accession>A0A0G0SZP2</accession>
<evidence type="ECO:0000256" key="6">
    <source>
        <dbReference type="SAM" id="MobiDB-lite"/>
    </source>
</evidence>
<dbReference type="GO" id="GO:1990904">
    <property type="term" value="C:ribonucleoprotein complex"/>
    <property type="evidence" value="ECO:0007669"/>
    <property type="project" value="UniProtKB-KW"/>
</dbReference>
<name>A0A0G0SZP2_9BACT</name>
<dbReference type="EMBL" id="LBZL01000011">
    <property type="protein sequence ID" value="KKR70209.1"/>
    <property type="molecule type" value="Genomic_DNA"/>
</dbReference>
<feature type="region of interest" description="Disordered" evidence="6">
    <location>
        <begin position="64"/>
        <end position="109"/>
    </location>
</feature>
<feature type="region of interest" description="Disordered" evidence="6">
    <location>
        <begin position="1"/>
        <end position="24"/>
    </location>
</feature>
<dbReference type="NCBIfam" id="TIGR03953">
    <property type="entry name" value="rplD_bact"/>
    <property type="match status" value="1"/>
</dbReference>
<comment type="caution">
    <text evidence="7">The sequence shown here is derived from an EMBL/GenBank/DDBJ whole genome shotgun (WGS) entry which is preliminary data.</text>
</comment>
<dbReference type="AlphaFoldDB" id="A0A0G0SZP2"/>
<evidence type="ECO:0000256" key="1">
    <source>
        <dbReference type="ARBA" id="ARBA00010528"/>
    </source>
</evidence>
<dbReference type="HAMAP" id="MF_01328_B">
    <property type="entry name" value="Ribosomal_uL4_B"/>
    <property type="match status" value="1"/>
</dbReference>
<dbReference type="InterPro" id="IPR002136">
    <property type="entry name" value="Ribosomal_uL4"/>
</dbReference>
<dbReference type="InterPro" id="IPR013005">
    <property type="entry name" value="Ribosomal_uL4-like"/>
</dbReference>
<proteinExistence type="inferred from homology"/>
<comment type="function">
    <text evidence="5">One of the primary rRNA binding proteins, this protein initially binds near the 5'-end of the 23S rRNA. It is important during the early stages of 50S assembly. It makes multiple contacts with different domains of the 23S rRNA in the assembled 50S subunit and ribosome.</text>
</comment>
<dbReference type="PATRIC" id="fig|1618744.3.peg.409"/>
<dbReference type="GO" id="GO:0005840">
    <property type="term" value="C:ribosome"/>
    <property type="evidence" value="ECO:0007669"/>
    <property type="project" value="UniProtKB-KW"/>
</dbReference>
<dbReference type="PANTHER" id="PTHR10746">
    <property type="entry name" value="50S RIBOSOMAL PROTEIN L4"/>
    <property type="match status" value="1"/>
</dbReference>
<gene>
    <name evidence="5" type="primary">rplD</name>
    <name evidence="7" type="ORF">UU13_C0011G0012</name>
</gene>
<comment type="function">
    <text evidence="5">Forms part of the polypeptide exit tunnel.</text>
</comment>
<dbReference type="GO" id="GO:0019843">
    <property type="term" value="F:rRNA binding"/>
    <property type="evidence" value="ECO:0007669"/>
    <property type="project" value="UniProtKB-UniRule"/>
</dbReference>
<feature type="compositionally biased region" description="Basic and acidic residues" evidence="6">
    <location>
        <begin position="1"/>
        <end position="18"/>
    </location>
</feature>
<comment type="subunit">
    <text evidence="5">Part of the 50S ribosomal subunit.</text>
</comment>
<dbReference type="GO" id="GO:0006412">
    <property type="term" value="P:translation"/>
    <property type="evidence" value="ECO:0007669"/>
    <property type="project" value="UniProtKB-UniRule"/>
</dbReference>
<evidence type="ECO:0000256" key="4">
    <source>
        <dbReference type="ARBA" id="ARBA00035244"/>
    </source>
</evidence>
<protein>
    <recommendedName>
        <fullName evidence="4 5">Large ribosomal subunit protein uL4</fullName>
    </recommendedName>
</protein>
<dbReference type="Pfam" id="PF00573">
    <property type="entry name" value="Ribosomal_L4"/>
    <property type="match status" value="1"/>
</dbReference>
<keyword evidence="2 5" id="KW-0689">Ribosomal protein</keyword>
<dbReference type="PANTHER" id="PTHR10746:SF6">
    <property type="entry name" value="LARGE RIBOSOMAL SUBUNIT PROTEIN UL4M"/>
    <property type="match status" value="1"/>
</dbReference>
<evidence type="ECO:0000313" key="8">
    <source>
        <dbReference type="Proteomes" id="UP000034452"/>
    </source>
</evidence>
<dbReference type="InterPro" id="IPR023574">
    <property type="entry name" value="Ribosomal_uL4_dom_sf"/>
</dbReference>
<dbReference type="GO" id="GO:0003735">
    <property type="term" value="F:structural constituent of ribosome"/>
    <property type="evidence" value="ECO:0007669"/>
    <property type="project" value="InterPro"/>
</dbReference>
<comment type="similarity">
    <text evidence="1 5">Belongs to the universal ribosomal protein uL4 family.</text>
</comment>
<evidence type="ECO:0000256" key="3">
    <source>
        <dbReference type="ARBA" id="ARBA00023274"/>
    </source>
</evidence>